<dbReference type="AlphaFoldDB" id="A0AAE0RLT6"/>
<reference evidence="1" key="2">
    <citation type="journal article" date="2021" name="Genome Biol. Evol.">
        <title>Developing a high-quality reference genome for a parasitic bivalve with doubly uniparental inheritance (Bivalvia: Unionida).</title>
        <authorList>
            <person name="Smith C.H."/>
        </authorList>
    </citation>
    <scope>NUCLEOTIDE SEQUENCE</scope>
    <source>
        <strain evidence="1">CHS0354</strain>
        <tissue evidence="1">Mantle</tissue>
    </source>
</reference>
<dbReference type="Proteomes" id="UP001195483">
    <property type="component" value="Unassembled WGS sequence"/>
</dbReference>
<organism evidence="1 2">
    <name type="scientific">Potamilus streckersoni</name>
    <dbReference type="NCBI Taxonomy" id="2493646"/>
    <lineage>
        <taxon>Eukaryota</taxon>
        <taxon>Metazoa</taxon>
        <taxon>Spiralia</taxon>
        <taxon>Lophotrochozoa</taxon>
        <taxon>Mollusca</taxon>
        <taxon>Bivalvia</taxon>
        <taxon>Autobranchia</taxon>
        <taxon>Heteroconchia</taxon>
        <taxon>Palaeoheterodonta</taxon>
        <taxon>Unionida</taxon>
        <taxon>Unionoidea</taxon>
        <taxon>Unionidae</taxon>
        <taxon>Ambleminae</taxon>
        <taxon>Lampsilini</taxon>
        <taxon>Potamilus</taxon>
    </lineage>
</organism>
<dbReference type="EMBL" id="JAEAOA010002039">
    <property type="protein sequence ID" value="KAK3575921.1"/>
    <property type="molecule type" value="Genomic_DNA"/>
</dbReference>
<evidence type="ECO:0000313" key="1">
    <source>
        <dbReference type="EMBL" id="KAK3575921.1"/>
    </source>
</evidence>
<evidence type="ECO:0000313" key="2">
    <source>
        <dbReference type="Proteomes" id="UP001195483"/>
    </source>
</evidence>
<sequence length="53" mass="6107">MEILYGPNLLGPSTSSHQRETNWCIQSLELINEQCAHPHQPCMIELYLKIVRA</sequence>
<reference evidence="1" key="3">
    <citation type="submission" date="2023-05" db="EMBL/GenBank/DDBJ databases">
        <authorList>
            <person name="Smith C.H."/>
        </authorList>
    </citation>
    <scope>NUCLEOTIDE SEQUENCE</scope>
    <source>
        <strain evidence="1">CHS0354</strain>
        <tissue evidence="1">Mantle</tissue>
    </source>
</reference>
<reference evidence="1" key="1">
    <citation type="journal article" date="2021" name="Genome Biol. Evol.">
        <title>A High-Quality Reference Genome for a Parasitic Bivalve with Doubly Uniparental Inheritance (Bivalvia: Unionida).</title>
        <authorList>
            <person name="Smith C.H."/>
        </authorList>
    </citation>
    <scope>NUCLEOTIDE SEQUENCE</scope>
    <source>
        <strain evidence="1">CHS0354</strain>
    </source>
</reference>
<gene>
    <name evidence="1" type="ORF">CHS0354_034684</name>
</gene>
<keyword evidence="2" id="KW-1185">Reference proteome</keyword>
<name>A0AAE0RLT6_9BIVA</name>
<feature type="non-terminal residue" evidence="1">
    <location>
        <position position="53"/>
    </location>
</feature>
<proteinExistence type="predicted"/>
<comment type="caution">
    <text evidence="1">The sequence shown here is derived from an EMBL/GenBank/DDBJ whole genome shotgun (WGS) entry which is preliminary data.</text>
</comment>
<protein>
    <submittedName>
        <fullName evidence="1">Uncharacterized protein</fullName>
    </submittedName>
</protein>
<accession>A0AAE0RLT6</accession>